<evidence type="ECO:0000313" key="3">
    <source>
        <dbReference type="EMBL" id="USQ14322.1"/>
    </source>
</evidence>
<feature type="chain" id="PRO_5047312042" evidence="2">
    <location>
        <begin position="31"/>
        <end position="173"/>
    </location>
</feature>
<dbReference type="EMBL" id="CP071527">
    <property type="protein sequence ID" value="USQ14322.1"/>
    <property type="molecule type" value="Genomic_DNA"/>
</dbReference>
<dbReference type="Proteomes" id="UP001057474">
    <property type="component" value="Chromosome"/>
</dbReference>
<name>A0ABY4Y9M0_9GAMM</name>
<feature type="signal peptide" evidence="2">
    <location>
        <begin position="1"/>
        <end position="30"/>
    </location>
</feature>
<accession>A0ABY4Y9M0</accession>
<protein>
    <submittedName>
        <fullName evidence="3">Uncharacterized protein</fullName>
    </submittedName>
</protein>
<reference evidence="3" key="1">
    <citation type="submission" date="2021-03" db="EMBL/GenBank/DDBJ databases">
        <title>Legionella lytica PCM 2298.</title>
        <authorList>
            <person name="Koper P."/>
        </authorList>
    </citation>
    <scope>NUCLEOTIDE SEQUENCE</scope>
    <source>
        <strain evidence="3">PCM 2298</strain>
    </source>
</reference>
<feature type="compositionally biased region" description="Low complexity" evidence="1">
    <location>
        <begin position="76"/>
        <end position="141"/>
    </location>
</feature>
<proteinExistence type="predicted"/>
<sequence>MKKNNLAGKCSSLNHLVIALFLFASPLAGAYAACCAGHGGVASCNKTTGVQMCKDGTASPTCTCPKSKNTKKTETPKTTNTTPATTTKNKATKTVPATTKSTTKSTTTTTTKPKSSWWGGKSKTTTPETTKGASTSGSTKGCCSNHGGIAQCDKSTGHQLCKDGTQSPSCTCH</sequence>
<evidence type="ECO:0000256" key="1">
    <source>
        <dbReference type="SAM" id="MobiDB-lite"/>
    </source>
</evidence>
<evidence type="ECO:0000313" key="4">
    <source>
        <dbReference type="Proteomes" id="UP001057474"/>
    </source>
</evidence>
<evidence type="ECO:0000256" key="2">
    <source>
        <dbReference type="SAM" id="SignalP"/>
    </source>
</evidence>
<feature type="region of interest" description="Disordered" evidence="1">
    <location>
        <begin position="67"/>
        <end position="141"/>
    </location>
</feature>
<keyword evidence="2" id="KW-0732">Signal</keyword>
<keyword evidence="4" id="KW-1185">Reference proteome</keyword>
<organism evidence="3 4">
    <name type="scientific">Legionella lytica</name>
    <dbReference type="NCBI Taxonomy" id="96232"/>
    <lineage>
        <taxon>Bacteria</taxon>
        <taxon>Pseudomonadati</taxon>
        <taxon>Pseudomonadota</taxon>
        <taxon>Gammaproteobacteria</taxon>
        <taxon>Legionellales</taxon>
        <taxon>Legionellaceae</taxon>
        <taxon>Legionella</taxon>
    </lineage>
</organism>
<gene>
    <name evidence="3" type="ORF">J2N86_03045</name>
</gene>
<dbReference type="RefSeq" id="WP_252580917.1">
    <property type="nucleotide sequence ID" value="NZ_CP071527.1"/>
</dbReference>